<gene>
    <name evidence="5" type="ORF">SAMN02745823_03599</name>
</gene>
<evidence type="ECO:0000259" key="4">
    <source>
        <dbReference type="PROSITE" id="PS51118"/>
    </source>
</evidence>
<evidence type="ECO:0000313" key="5">
    <source>
        <dbReference type="EMBL" id="SHI22577.1"/>
    </source>
</evidence>
<dbReference type="OrthoDB" id="9791143at2"/>
<dbReference type="CDD" id="cd00090">
    <property type="entry name" value="HTH_ARSR"/>
    <property type="match status" value="1"/>
</dbReference>
<dbReference type="InterPro" id="IPR002577">
    <property type="entry name" value="HTH_HxlR"/>
</dbReference>
<protein>
    <submittedName>
        <fullName evidence="5">Transcriptional regulator, HxlR family</fullName>
    </submittedName>
</protein>
<dbReference type="InterPro" id="IPR036390">
    <property type="entry name" value="WH_DNA-bd_sf"/>
</dbReference>
<dbReference type="PANTHER" id="PTHR33204">
    <property type="entry name" value="TRANSCRIPTIONAL REGULATOR, MARR FAMILY"/>
    <property type="match status" value="1"/>
</dbReference>
<accession>A0A1M5ZED1</accession>
<proteinExistence type="predicted"/>
<dbReference type="Proteomes" id="UP000183995">
    <property type="component" value="Unassembled WGS sequence"/>
</dbReference>
<evidence type="ECO:0000256" key="1">
    <source>
        <dbReference type="ARBA" id="ARBA00023015"/>
    </source>
</evidence>
<keyword evidence="6" id="KW-1185">Reference proteome</keyword>
<dbReference type="InterPro" id="IPR011991">
    <property type="entry name" value="ArsR-like_HTH"/>
</dbReference>
<evidence type="ECO:0000256" key="3">
    <source>
        <dbReference type="ARBA" id="ARBA00023163"/>
    </source>
</evidence>
<keyword evidence="3" id="KW-0804">Transcription</keyword>
<dbReference type="GO" id="GO:0003677">
    <property type="term" value="F:DNA binding"/>
    <property type="evidence" value="ECO:0007669"/>
    <property type="project" value="UniProtKB-KW"/>
</dbReference>
<dbReference type="STRING" id="1123282.SAMN02745823_03599"/>
<dbReference type="Pfam" id="PF01638">
    <property type="entry name" value="HxlR"/>
    <property type="match status" value="1"/>
</dbReference>
<dbReference type="EMBL" id="FQXV01000018">
    <property type="protein sequence ID" value="SHI22577.1"/>
    <property type="molecule type" value="Genomic_DNA"/>
</dbReference>
<dbReference type="RefSeq" id="WP_073082402.1">
    <property type="nucleotide sequence ID" value="NZ_FQXV01000018.1"/>
</dbReference>
<dbReference type="SUPFAM" id="SSF46785">
    <property type="entry name" value="Winged helix' DNA-binding domain"/>
    <property type="match status" value="1"/>
</dbReference>
<dbReference type="PANTHER" id="PTHR33204:SF29">
    <property type="entry name" value="TRANSCRIPTIONAL REGULATOR"/>
    <property type="match status" value="1"/>
</dbReference>
<dbReference type="PROSITE" id="PS51118">
    <property type="entry name" value="HTH_HXLR"/>
    <property type="match status" value="1"/>
</dbReference>
<dbReference type="InterPro" id="IPR036388">
    <property type="entry name" value="WH-like_DNA-bd_sf"/>
</dbReference>
<organism evidence="5 6">
    <name type="scientific">Sporobacter termitidis DSM 10068</name>
    <dbReference type="NCBI Taxonomy" id="1123282"/>
    <lineage>
        <taxon>Bacteria</taxon>
        <taxon>Bacillati</taxon>
        <taxon>Bacillota</taxon>
        <taxon>Clostridia</taxon>
        <taxon>Eubacteriales</taxon>
        <taxon>Oscillospiraceae</taxon>
        <taxon>Sporobacter</taxon>
    </lineage>
</organism>
<feature type="domain" description="HTH hxlR-type" evidence="4">
    <location>
        <begin position="22"/>
        <end position="121"/>
    </location>
</feature>
<evidence type="ECO:0000313" key="6">
    <source>
        <dbReference type="Proteomes" id="UP000183995"/>
    </source>
</evidence>
<sequence>MTDKDVRCAVPCKNKCPCMDRCPLGSALRIIGGKWKLPILCALHQDGTTRYNELKRKIFGITNTMLASSLKELEEDGLIVRRQYMEMPVRVEYALTGVCDDLMPILKELAQWGVRVHKEEI</sequence>
<reference evidence="5 6" key="1">
    <citation type="submission" date="2016-11" db="EMBL/GenBank/DDBJ databases">
        <authorList>
            <person name="Jaros S."/>
            <person name="Januszkiewicz K."/>
            <person name="Wedrychowicz H."/>
        </authorList>
    </citation>
    <scope>NUCLEOTIDE SEQUENCE [LARGE SCALE GENOMIC DNA]</scope>
    <source>
        <strain evidence="5 6">DSM 10068</strain>
    </source>
</reference>
<evidence type="ECO:0000256" key="2">
    <source>
        <dbReference type="ARBA" id="ARBA00023125"/>
    </source>
</evidence>
<name>A0A1M5ZED1_9FIRM</name>
<dbReference type="Gene3D" id="1.10.10.10">
    <property type="entry name" value="Winged helix-like DNA-binding domain superfamily/Winged helix DNA-binding domain"/>
    <property type="match status" value="1"/>
</dbReference>
<keyword evidence="2" id="KW-0238">DNA-binding</keyword>
<keyword evidence="1" id="KW-0805">Transcription regulation</keyword>
<dbReference type="AlphaFoldDB" id="A0A1M5ZED1"/>